<dbReference type="AlphaFoldDB" id="A0AAV7ISB2"/>
<sequence length="195" mass="22436">MKLIISISLVLSVLSTIVLRLVTGLPFTQINYSYQQGPNIVTTSWNFECTIVFQSINSNKNTESFPTQWIAEFINPVKRKYFYVFDNYFALMNDRQLWDLNPFYSDPTQTVNAWNVQIKVPKMWTIDHSHGHFTETDGAIFSVFYLSSLSSETEIIKSRGDEYQSNITTDALEVDPTIPVSMTYVNKKLVVVFSV</sequence>
<dbReference type="EMBL" id="JAHXZJ010001119">
    <property type="protein sequence ID" value="KAH0555070.1"/>
    <property type="molecule type" value="Genomic_DNA"/>
</dbReference>
<evidence type="ECO:0000313" key="2">
    <source>
        <dbReference type="EMBL" id="KAH0555070.1"/>
    </source>
</evidence>
<gene>
    <name evidence="2" type="ORF">KQX54_015075</name>
</gene>
<feature type="signal peptide" evidence="1">
    <location>
        <begin position="1"/>
        <end position="24"/>
    </location>
</feature>
<keyword evidence="1" id="KW-0732">Signal</keyword>
<reference evidence="2 3" key="1">
    <citation type="journal article" date="2021" name="J. Hered.">
        <title>A chromosome-level genome assembly of the parasitoid wasp, Cotesia glomerata (Hymenoptera: Braconidae).</title>
        <authorList>
            <person name="Pinto B.J."/>
            <person name="Weis J.J."/>
            <person name="Gamble T."/>
            <person name="Ode P.J."/>
            <person name="Paul R."/>
            <person name="Zaspel J.M."/>
        </authorList>
    </citation>
    <scope>NUCLEOTIDE SEQUENCE [LARGE SCALE GENOMIC DNA]</scope>
    <source>
        <strain evidence="2">CgM1</strain>
    </source>
</reference>
<feature type="chain" id="PRO_5043843477" evidence="1">
    <location>
        <begin position="25"/>
        <end position="195"/>
    </location>
</feature>
<keyword evidence="3" id="KW-1185">Reference proteome</keyword>
<evidence type="ECO:0000313" key="3">
    <source>
        <dbReference type="Proteomes" id="UP000826195"/>
    </source>
</evidence>
<organism evidence="2 3">
    <name type="scientific">Cotesia glomerata</name>
    <name type="common">Lepidopteran parasitic wasp</name>
    <name type="synonym">Apanteles glomeratus</name>
    <dbReference type="NCBI Taxonomy" id="32391"/>
    <lineage>
        <taxon>Eukaryota</taxon>
        <taxon>Metazoa</taxon>
        <taxon>Ecdysozoa</taxon>
        <taxon>Arthropoda</taxon>
        <taxon>Hexapoda</taxon>
        <taxon>Insecta</taxon>
        <taxon>Pterygota</taxon>
        <taxon>Neoptera</taxon>
        <taxon>Endopterygota</taxon>
        <taxon>Hymenoptera</taxon>
        <taxon>Apocrita</taxon>
        <taxon>Ichneumonoidea</taxon>
        <taxon>Braconidae</taxon>
        <taxon>Microgastrinae</taxon>
        <taxon>Cotesia</taxon>
    </lineage>
</organism>
<accession>A0AAV7ISB2</accession>
<name>A0AAV7ISB2_COTGL</name>
<protein>
    <submittedName>
        <fullName evidence="2">Uncharacterized protein</fullName>
    </submittedName>
</protein>
<dbReference type="Proteomes" id="UP000826195">
    <property type="component" value="Unassembled WGS sequence"/>
</dbReference>
<comment type="caution">
    <text evidence="2">The sequence shown here is derived from an EMBL/GenBank/DDBJ whole genome shotgun (WGS) entry which is preliminary data.</text>
</comment>
<proteinExistence type="predicted"/>
<evidence type="ECO:0000256" key="1">
    <source>
        <dbReference type="SAM" id="SignalP"/>
    </source>
</evidence>